<feature type="region of interest" description="Disordered" evidence="1">
    <location>
        <begin position="386"/>
        <end position="448"/>
    </location>
</feature>
<keyword evidence="3" id="KW-1185">Reference proteome</keyword>
<dbReference type="Proteomes" id="UP000193218">
    <property type="component" value="Unassembled WGS sequence"/>
</dbReference>
<evidence type="ECO:0000313" key="2">
    <source>
        <dbReference type="EMBL" id="ORX36475.1"/>
    </source>
</evidence>
<reference evidence="2 3" key="1">
    <citation type="submission" date="2017-03" db="EMBL/GenBank/DDBJ databases">
        <title>Widespread Adenine N6-methylation of Active Genes in Fungi.</title>
        <authorList>
            <consortium name="DOE Joint Genome Institute"/>
            <person name="Mondo S.J."/>
            <person name="Dannebaum R.O."/>
            <person name="Kuo R.C."/>
            <person name="Louie K.B."/>
            <person name="Bewick A.J."/>
            <person name="Labutti K."/>
            <person name="Haridas S."/>
            <person name="Kuo A."/>
            <person name="Salamov A."/>
            <person name="Ahrendt S.R."/>
            <person name="Lau R."/>
            <person name="Bowen B.P."/>
            <person name="Lipzen A."/>
            <person name="Sullivan W."/>
            <person name="Andreopoulos W.B."/>
            <person name="Clum A."/>
            <person name="Lindquist E."/>
            <person name="Daum C."/>
            <person name="Northen T.R."/>
            <person name="Ramamoorthy G."/>
            <person name="Schmitz R.J."/>
            <person name="Gryganskyi A."/>
            <person name="Culley D."/>
            <person name="Magnuson J."/>
            <person name="James T.Y."/>
            <person name="O'Malley M.A."/>
            <person name="Stajich J.E."/>
            <person name="Spatafora J.W."/>
            <person name="Visel A."/>
            <person name="Grigoriev I.V."/>
        </authorList>
    </citation>
    <scope>NUCLEOTIDE SEQUENCE [LARGE SCALE GENOMIC DNA]</scope>
    <source>
        <strain evidence="2 3">NRRL Y-17943</strain>
    </source>
</reference>
<feature type="compositionally biased region" description="Polar residues" evidence="1">
    <location>
        <begin position="171"/>
        <end position="200"/>
    </location>
</feature>
<feature type="compositionally biased region" description="Gly residues" evidence="1">
    <location>
        <begin position="72"/>
        <end position="86"/>
    </location>
</feature>
<gene>
    <name evidence="2" type="ORF">BD324DRAFT_681959</name>
</gene>
<feature type="compositionally biased region" description="Basic and acidic residues" evidence="1">
    <location>
        <begin position="89"/>
        <end position="99"/>
    </location>
</feature>
<proteinExistence type="predicted"/>
<name>A0A1Y1UHB6_9TREE</name>
<dbReference type="InParanoid" id="A0A1Y1UHB6"/>
<feature type="compositionally biased region" description="Polar residues" evidence="1">
    <location>
        <begin position="1"/>
        <end position="11"/>
    </location>
</feature>
<dbReference type="GeneID" id="33560942"/>
<comment type="caution">
    <text evidence="2">The sequence shown here is derived from an EMBL/GenBank/DDBJ whole genome shotgun (WGS) entry which is preliminary data.</text>
</comment>
<evidence type="ECO:0000313" key="3">
    <source>
        <dbReference type="Proteomes" id="UP000193218"/>
    </source>
</evidence>
<feature type="region of interest" description="Disordered" evidence="1">
    <location>
        <begin position="115"/>
        <end position="134"/>
    </location>
</feature>
<dbReference type="EMBL" id="NBSH01000008">
    <property type="protein sequence ID" value="ORX36475.1"/>
    <property type="molecule type" value="Genomic_DNA"/>
</dbReference>
<dbReference type="OrthoDB" id="2565254at2759"/>
<sequence>MFVHPSTSHFSRTYHHIPNPIHTTSRKNLDKENAASGLPSKTPSRAGLLGKAPGTSIRVGLGPKIGTAGGAKDGNALGGGGAGGGQQAEKGEKGKGDAHDIEPKRLFASTTKQALTNAAPTQSKSHKTPGPRRQVQTFASLRTPAPSAAQIPNFVSPTHHLSNLQLSTTRTKLNAPKSHSSKQSPGPTPLPSSKSRQSIKPGQPSPGPTPLPSAARTRRRSRQSLTPSQPEFQTPNPRWEEEHSLGSITEGPEAVDLGGINEVEELDEEMDDEPEYMPPSVQELPWEPPFEMPDQASLAKLASVPPLWQPGGPSESVQDPDLEPSCEETTAVRLCDEEMLEEPEFRRLAAKPSVMPVPRPIAPPGAKSSRARLPVGRGPLAQTALARKLPGAQSSTTFPRQTPFQRPIARPLAASGPKAVSRMSSQTNLARPATIKERNVTVPEGPAFNDLEMPLLTEDLWLQEDFAFDLGPESL</sequence>
<dbReference type="RefSeq" id="XP_021870576.1">
    <property type="nucleotide sequence ID" value="XM_022019133.1"/>
</dbReference>
<accession>A0A1Y1UHB6</accession>
<dbReference type="STRING" id="4999.A0A1Y1UHB6"/>
<feature type="region of interest" description="Disordered" evidence="1">
    <location>
        <begin position="72"/>
        <end position="99"/>
    </location>
</feature>
<feature type="compositionally biased region" description="Acidic residues" evidence="1">
    <location>
        <begin position="262"/>
        <end position="275"/>
    </location>
</feature>
<evidence type="ECO:0000256" key="1">
    <source>
        <dbReference type="SAM" id="MobiDB-lite"/>
    </source>
</evidence>
<organism evidence="2 3">
    <name type="scientific">Kockovaella imperatae</name>
    <dbReference type="NCBI Taxonomy" id="4999"/>
    <lineage>
        <taxon>Eukaryota</taxon>
        <taxon>Fungi</taxon>
        <taxon>Dikarya</taxon>
        <taxon>Basidiomycota</taxon>
        <taxon>Agaricomycotina</taxon>
        <taxon>Tremellomycetes</taxon>
        <taxon>Tremellales</taxon>
        <taxon>Cuniculitremaceae</taxon>
        <taxon>Kockovaella</taxon>
    </lineage>
</organism>
<feature type="region of interest" description="Disordered" evidence="1">
    <location>
        <begin position="355"/>
        <end position="374"/>
    </location>
</feature>
<protein>
    <submittedName>
        <fullName evidence="2">Uncharacterized protein</fullName>
    </submittedName>
</protein>
<feature type="compositionally biased region" description="Polar residues" evidence="1">
    <location>
        <begin position="392"/>
        <end position="404"/>
    </location>
</feature>
<feature type="region of interest" description="Disordered" evidence="1">
    <location>
        <begin position="171"/>
        <end position="326"/>
    </location>
</feature>
<dbReference type="AlphaFoldDB" id="A0A1Y1UHB6"/>
<feature type="region of interest" description="Disordered" evidence="1">
    <location>
        <begin position="1"/>
        <end position="55"/>
    </location>
</feature>